<dbReference type="InterPro" id="IPR050833">
    <property type="entry name" value="Poly_Biosynth_Transport"/>
</dbReference>
<keyword evidence="2" id="KW-1003">Cell membrane</keyword>
<name>A0A8J6M583_9FIRM</name>
<dbReference type="Pfam" id="PF01943">
    <property type="entry name" value="Polysacc_synt"/>
    <property type="match status" value="1"/>
</dbReference>
<feature type="transmembrane region" description="Helical" evidence="6">
    <location>
        <begin position="355"/>
        <end position="376"/>
    </location>
</feature>
<evidence type="ECO:0000256" key="5">
    <source>
        <dbReference type="ARBA" id="ARBA00023136"/>
    </source>
</evidence>
<reference evidence="7" key="1">
    <citation type="submission" date="2020-08" db="EMBL/GenBank/DDBJ databases">
        <title>Genome public.</title>
        <authorList>
            <person name="Liu C."/>
            <person name="Sun Q."/>
        </authorList>
    </citation>
    <scope>NUCLEOTIDE SEQUENCE</scope>
    <source>
        <strain evidence="7">BX5</strain>
    </source>
</reference>
<feature type="transmembrane region" description="Helical" evidence="6">
    <location>
        <begin position="383"/>
        <end position="406"/>
    </location>
</feature>
<proteinExistence type="predicted"/>
<dbReference type="EMBL" id="JACOPN010000012">
    <property type="protein sequence ID" value="MBC5718218.1"/>
    <property type="molecule type" value="Genomic_DNA"/>
</dbReference>
<organism evidence="7 8">
    <name type="scientific">Flintibacter faecis</name>
    <dbReference type="NCBI Taxonomy" id="2763047"/>
    <lineage>
        <taxon>Bacteria</taxon>
        <taxon>Bacillati</taxon>
        <taxon>Bacillota</taxon>
        <taxon>Clostridia</taxon>
        <taxon>Eubacteriales</taxon>
        <taxon>Flintibacter</taxon>
    </lineage>
</organism>
<dbReference type="InterPro" id="IPR024923">
    <property type="entry name" value="PG_synth_SpoVB"/>
</dbReference>
<evidence type="ECO:0000256" key="1">
    <source>
        <dbReference type="ARBA" id="ARBA00004651"/>
    </source>
</evidence>
<comment type="caution">
    <text evidence="7">The sequence shown here is derived from an EMBL/GenBank/DDBJ whole genome shotgun (WGS) entry which is preliminary data.</text>
</comment>
<dbReference type="InterPro" id="IPR002797">
    <property type="entry name" value="Polysacc_synth"/>
</dbReference>
<protein>
    <submittedName>
        <fullName evidence="7">Oligosaccharide flippase family protein</fullName>
    </submittedName>
</protein>
<sequence length="509" mass="52902">MGKETTSAGQGAVLLTVLGAVSQLLGFGYRVALARMVGAQVMGLYQLLMPMYAVVLSLTAVGLTAAVSNLTAQYLARGNARGADQVLRACLKLFVLVLLPVGGWLIFASDFVSVALLGDARTQLGLILLVPCVALTGVENFHKHWFYGAGLVRPPAVTELCEQLVRSAAVLGLLWLFLPQYPERAVGLVVAGMVICEVFSAVTLAVLYRRRRRGVLSGPGEPGAVRRRRIAAIALPVGLNALLGNLLGAANAALIPQKLVEGGMAREDAIAQLGVVCGMTLPMLALPTVFLGALNLVLLPRLARARALDRWDRVQQLAQRALSIVGVLALPAMAWMTVVGPALGRLLFGRPVDGYLLPLAAVMALSCFCSVLGAILNGVGRQGTVAAVSLLGGGVQLALTLVLVPLPGVGMGGYVAGALVSAGLEALLCLALTLRHTGLALRPLPWLIAPGLAALLSALTMSLLQRRLLSCGFGALSSAGTCLVFGGVLYLAALSAQGVELGRIFRLRG</sequence>
<dbReference type="RefSeq" id="WP_186879284.1">
    <property type="nucleotide sequence ID" value="NZ_JACOPN010000012.1"/>
</dbReference>
<feature type="transmembrane region" description="Helical" evidence="6">
    <location>
        <begin position="270"/>
        <end position="300"/>
    </location>
</feature>
<feature type="transmembrane region" description="Helical" evidence="6">
    <location>
        <begin position="476"/>
        <end position="496"/>
    </location>
</feature>
<evidence type="ECO:0000256" key="2">
    <source>
        <dbReference type="ARBA" id="ARBA00022475"/>
    </source>
</evidence>
<evidence type="ECO:0000313" key="7">
    <source>
        <dbReference type="EMBL" id="MBC5718218.1"/>
    </source>
</evidence>
<feature type="transmembrane region" description="Helical" evidence="6">
    <location>
        <begin position="187"/>
        <end position="208"/>
    </location>
</feature>
<comment type="subcellular location">
    <subcellularLocation>
        <location evidence="1">Cell membrane</location>
        <topology evidence="1">Multi-pass membrane protein</topology>
    </subcellularLocation>
</comment>
<keyword evidence="5 6" id="KW-0472">Membrane</keyword>
<feature type="transmembrane region" description="Helical" evidence="6">
    <location>
        <begin position="93"/>
        <end position="118"/>
    </location>
</feature>
<dbReference type="PANTHER" id="PTHR30250:SF21">
    <property type="entry name" value="LIPID II FLIPPASE MURJ"/>
    <property type="match status" value="1"/>
</dbReference>
<gene>
    <name evidence="7" type="ORF">H8S55_13025</name>
</gene>
<keyword evidence="3 6" id="KW-0812">Transmembrane</keyword>
<dbReference type="Proteomes" id="UP000602260">
    <property type="component" value="Unassembled WGS sequence"/>
</dbReference>
<feature type="transmembrane region" description="Helical" evidence="6">
    <location>
        <begin position="229"/>
        <end position="250"/>
    </location>
</feature>
<evidence type="ECO:0000313" key="8">
    <source>
        <dbReference type="Proteomes" id="UP000602260"/>
    </source>
</evidence>
<dbReference type="AlphaFoldDB" id="A0A8J6M583"/>
<feature type="transmembrane region" description="Helical" evidence="6">
    <location>
        <begin position="321"/>
        <end position="343"/>
    </location>
</feature>
<keyword evidence="8" id="KW-1185">Reference proteome</keyword>
<evidence type="ECO:0000256" key="4">
    <source>
        <dbReference type="ARBA" id="ARBA00022989"/>
    </source>
</evidence>
<dbReference type="PANTHER" id="PTHR30250">
    <property type="entry name" value="PST FAMILY PREDICTED COLANIC ACID TRANSPORTER"/>
    <property type="match status" value="1"/>
</dbReference>
<evidence type="ECO:0000256" key="6">
    <source>
        <dbReference type="SAM" id="Phobius"/>
    </source>
</evidence>
<feature type="transmembrane region" description="Helical" evidence="6">
    <location>
        <begin position="12"/>
        <end position="32"/>
    </location>
</feature>
<keyword evidence="4 6" id="KW-1133">Transmembrane helix</keyword>
<accession>A0A8J6M583</accession>
<feature type="transmembrane region" description="Helical" evidence="6">
    <location>
        <begin position="446"/>
        <end position="464"/>
    </location>
</feature>
<dbReference type="GO" id="GO:0005886">
    <property type="term" value="C:plasma membrane"/>
    <property type="evidence" value="ECO:0007669"/>
    <property type="project" value="UniProtKB-SubCell"/>
</dbReference>
<feature type="transmembrane region" description="Helical" evidence="6">
    <location>
        <begin position="52"/>
        <end position="72"/>
    </location>
</feature>
<evidence type="ECO:0000256" key="3">
    <source>
        <dbReference type="ARBA" id="ARBA00022692"/>
    </source>
</evidence>
<feature type="transmembrane region" description="Helical" evidence="6">
    <location>
        <begin position="412"/>
        <end position="434"/>
    </location>
</feature>
<dbReference type="PIRSF" id="PIRSF038958">
    <property type="entry name" value="PG_synth_SpoVB"/>
    <property type="match status" value="1"/>
</dbReference>